<dbReference type="EMBL" id="JALJEJ010000001">
    <property type="protein sequence ID" value="MCJ8208331.1"/>
    <property type="molecule type" value="Genomic_DNA"/>
</dbReference>
<protein>
    <submittedName>
        <fullName evidence="1">Uncharacterized protein</fullName>
    </submittedName>
</protein>
<dbReference type="AlphaFoldDB" id="A0A9X1X038"/>
<dbReference type="RefSeq" id="WP_245128162.1">
    <property type="nucleotide sequence ID" value="NZ_JALJEJ010000001.1"/>
</dbReference>
<accession>A0A9X1X038</accession>
<comment type="caution">
    <text evidence="1">The sequence shown here is derived from an EMBL/GenBank/DDBJ whole genome shotgun (WGS) entry which is preliminary data.</text>
</comment>
<name>A0A9X1X038_9SPHI</name>
<keyword evidence="2" id="KW-1185">Reference proteome</keyword>
<reference evidence="1" key="1">
    <citation type="submission" date="2022-04" db="EMBL/GenBank/DDBJ databases">
        <title>Mucilaginibacter sp. RS28 isolated from freshwater.</title>
        <authorList>
            <person name="Ko S.-R."/>
        </authorList>
    </citation>
    <scope>NUCLEOTIDE SEQUENCE</scope>
    <source>
        <strain evidence="1">RS28</strain>
    </source>
</reference>
<dbReference type="Proteomes" id="UP001139450">
    <property type="component" value="Unassembled WGS sequence"/>
</dbReference>
<proteinExistence type="predicted"/>
<evidence type="ECO:0000313" key="2">
    <source>
        <dbReference type="Proteomes" id="UP001139450"/>
    </source>
</evidence>
<organism evidence="1 2">
    <name type="scientific">Mucilaginibacter straminoryzae</name>
    <dbReference type="NCBI Taxonomy" id="2932774"/>
    <lineage>
        <taxon>Bacteria</taxon>
        <taxon>Pseudomonadati</taxon>
        <taxon>Bacteroidota</taxon>
        <taxon>Sphingobacteriia</taxon>
        <taxon>Sphingobacteriales</taxon>
        <taxon>Sphingobacteriaceae</taxon>
        <taxon>Mucilaginibacter</taxon>
    </lineage>
</organism>
<evidence type="ECO:0000313" key="1">
    <source>
        <dbReference type="EMBL" id="MCJ8208331.1"/>
    </source>
</evidence>
<sequence length="937" mass="108094">MPVVKPVIINKKNAVKQSCAHDFAFLRQAAIALVQQMAGEEWTDYNLHDPGVTIIEQLCYAITDLAYRTGFSIKDLLTDKNGHISFNKNSFHHREEILFSGVAIANDYRKLLIDRIDEIDNAWLAPVYSAFAGSGIRGLYRLTVQVNKTTAQLILKEPNEGDRIKEQIKSVFVAERKLGEDLLHDVVILKPVAVEIKADVLIKDQVQPEHILAEIYNCIDTMLRARVRYFTEEELIAKGYTMDQIYAGPRLSNGIIPDSELKKRKTRIDYIELVRLISVIEGVLHVKQITITANGKQAHNSPLEIDEDAFAFLDDEAAQGIRLFTSKYQVKIRQAVYKNLLIKLNAAHDRRFISSFYSNDNNLTSGTFRNPGKYFSLQNYFPAVYGLGEHGLPAGASEARKAQVKQLKGYLMLFEQVLANYLEQLANVQESFSTTIPPEKQTNSFSQPLYDVPGAQEIIKQYQAHVKDRWNREWEQFVADPQNGYMKALEAMGDSDLVYQERRTRQLNHMLARFNELLPTYPVRSYRQIYHADQPEEKYTTEMKWKSYYLSNIVNIHRGENRGLNYLNGPNHSTTFNFEKKIKLLLCLNYLEERRLSAVFEDPSIKIESATQNSTNEHQSAAFEESNDTPDLFLSANDISELFRQNKIKDYTLSDRKGIAFKGRDKQLFAAAINFGNYKIAPYPEAGSETACLLLFKYEADEQWEVIGRYASGPLAVGALKKLVKYFRKLSLDSEGFYVVEHILLRPSLQSPAFGFRLTDHHQKRLLYNREWVDFNTREAQLQELLQAAQDRDRDKTHTALVKYCYLDSRSHDEVIDLLFRYASERAVAGSSSAVKGFEMLVRNDVGPLNESFFNFQVTVVLPSWPARFQDHDFREYVRDIFILNIPANIRLNFKWLSPSRMKIFEDEYDVWRKSFRDETEEHDALSRKLISFLQNN</sequence>
<gene>
    <name evidence="1" type="ORF">MUY27_01335</name>
</gene>